<dbReference type="EMBL" id="BARS01006177">
    <property type="protein sequence ID" value="GAF84056.1"/>
    <property type="molecule type" value="Genomic_DNA"/>
</dbReference>
<dbReference type="Gene3D" id="3.20.20.70">
    <property type="entry name" value="Aldolase class I"/>
    <property type="match status" value="1"/>
</dbReference>
<dbReference type="GO" id="GO:0005829">
    <property type="term" value="C:cytosol"/>
    <property type="evidence" value="ECO:0007669"/>
    <property type="project" value="TreeGrafter"/>
</dbReference>
<evidence type="ECO:0000256" key="8">
    <source>
        <dbReference type="ARBA" id="ARBA00023239"/>
    </source>
</evidence>
<accession>X0T9S0</accession>
<keyword evidence="9" id="KW-0704">Schiff base</keyword>
<dbReference type="InterPro" id="IPR002220">
    <property type="entry name" value="DapA-like"/>
</dbReference>
<evidence type="ECO:0000256" key="1">
    <source>
        <dbReference type="ARBA" id="ARBA00003294"/>
    </source>
</evidence>
<comment type="pathway">
    <text evidence="2">Amino-acid biosynthesis; L-lysine biosynthesis via DAP pathway; (S)-tetrahydrodipicolinate from L-aspartate: step 3/4.</text>
</comment>
<dbReference type="PROSITE" id="PS00666">
    <property type="entry name" value="DHDPS_2"/>
    <property type="match status" value="1"/>
</dbReference>
<evidence type="ECO:0000256" key="6">
    <source>
        <dbReference type="ARBA" id="ARBA00022915"/>
    </source>
</evidence>
<organism evidence="11">
    <name type="scientific">marine sediment metagenome</name>
    <dbReference type="NCBI Taxonomy" id="412755"/>
    <lineage>
        <taxon>unclassified sequences</taxon>
        <taxon>metagenomes</taxon>
        <taxon>ecological metagenomes</taxon>
    </lineage>
</organism>
<dbReference type="AlphaFoldDB" id="X0T9S0"/>
<evidence type="ECO:0000256" key="7">
    <source>
        <dbReference type="ARBA" id="ARBA00023154"/>
    </source>
</evidence>
<dbReference type="UniPathway" id="UPA00034">
    <property type="reaction ID" value="UER00017"/>
</dbReference>
<dbReference type="GO" id="GO:0019877">
    <property type="term" value="P:diaminopimelate biosynthetic process"/>
    <property type="evidence" value="ECO:0007669"/>
    <property type="project" value="UniProtKB-KW"/>
</dbReference>
<evidence type="ECO:0000313" key="11">
    <source>
        <dbReference type="EMBL" id="GAF84056.1"/>
    </source>
</evidence>
<evidence type="ECO:0000256" key="4">
    <source>
        <dbReference type="ARBA" id="ARBA00022490"/>
    </source>
</evidence>
<protein>
    <recommendedName>
        <fullName evidence="3">4-hydroxy-tetrahydrodipicolinate synthase</fullName>
        <ecNumber evidence="3">4.3.3.7</ecNumber>
    </recommendedName>
</protein>
<dbReference type="GO" id="GO:0008840">
    <property type="term" value="F:4-hydroxy-tetrahydrodipicolinate synthase activity"/>
    <property type="evidence" value="ECO:0007669"/>
    <property type="project" value="UniProtKB-EC"/>
</dbReference>
<comment type="caution">
    <text evidence="11">The sequence shown here is derived from an EMBL/GenBank/DDBJ whole genome shotgun (WGS) entry which is preliminary data.</text>
</comment>
<dbReference type="SUPFAM" id="SSF51569">
    <property type="entry name" value="Aldolase"/>
    <property type="match status" value="1"/>
</dbReference>
<evidence type="ECO:0000256" key="9">
    <source>
        <dbReference type="ARBA" id="ARBA00023270"/>
    </source>
</evidence>
<dbReference type="HAMAP" id="MF_00418">
    <property type="entry name" value="DapA"/>
    <property type="match status" value="1"/>
</dbReference>
<keyword evidence="4" id="KW-0963">Cytoplasm</keyword>
<sequence>MFRGSMVAMVTPFREGKVDNSALDRLVDRHLAAGTDALVPCGTTGESPTLSQEEHAAVIARVIERAAGRVPVIAGTGTNDTAETLRRTEQARQAGAAAALIVTPYYNKPTQEGLYRHYAHVAERSELPIVLYNVPSRTGVELSVATIARLHQRYKHIVAVKHATGSVDSASELSLASDIDIISGDDSLTLPLMALGAVGVISVIANLVPEQVKQLTAAALAGDWPTALQMHRKLYPLGKGMLSLATNPLPIKTAMAMSGLIAEEFRLPLCPMDEQPKSKLRALLAESGLLTQT</sequence>
<name>X0T9S0_9ZZZZ</name>
<dbReference type="InterPro" id="IPR013785">
    <property type="entry name" value="Aldolase_TIM"/>
</dbReference>
<dbReference type="Pfam" id="PF00701">
    <property type="entry name" value="DHDPS"/>
    <property type="match status" value="1"/>
</dbReference>
<evidence type="ECO:0000256" key="5">
    <source>
        <dbReference type="ARBA" id="ARBA00022605"/>
    </source>
</evidence>
<dbReference type="PANTHER" id="PTHR12128">
    <property type="entry name" value="DIHYDRODIPICOLINATE SYNTHASE"/>
    <property type="match status" value="1"/>
</dbReference>
<keyword evidence="6" id="KW-0220">Diaminopimelate biosynthesis</keyword>
<evidence type="ECO:0000256" key="3">
    <source>
        <dbReference type="ARBA" id="ARBA00012086"/>
    </source>
</evidence>
<dbReference type="PROSITE" id="PS00665">
    <property type="entry name" value="DHDPS_1"/>
    <property type="match status" value="1"/>
</dbReference>
<comment type="catalytic activity">
    <reaction evidence="10">
        <text>L-aspartate 4-semialdehyde + pyruvate = (2S,4S)-4-hydroxy-2,3,4,5-tetrahydrodipicolinate + H2O + H(+)</text>
        <dbReference type="Rhea" id="RHEA:34171"/>
        <dbReference type="ChEBI" id="CHEBI:15361"/>
        <dbReference type="ChEBI" id="CHEBI:15377"/>
        <dbReference type="ChEBI" id="CHEBI:15378"/>
        <dbReference type="ChEBI" id="CHEBI:67139"/>
        <dbReference type="ChEBI" id="CHEBI:537519"/>
        <dbReference type="EC" id="4.3.3.7"/>
    </reaction>
</comment>
<dbReference type="EC" id="4.3.3.7" evidence="3"/>
<keyword evidence="8" id="KW-0456">Lyase</keyword>
<dbReference type="InterPro" id="IPR020624">
    <property type="entry name" value="Schiff_base-form_aldolases_CS"/>
</dbReference>
<dbReference type="NCBIfam" id="TIGR00674">
    <property type="entry name" value="dapA"/>
    <property type="match status" value="1"/>
</dbReference>
<keyword evidence="5" id="KW-0028">Amino-acid biosynthesis</keyword>
<dbReference type="SMART" id="SM01130">
    <property type="entry name" value="DHDPS"/>
    <property type="match status" value="1"/>
</dbReference>
<reference evidence="11" key="1">
    <citation type="journal article" date="2014" name="Front. Microbiol.">
        <title>High frequency of phylogenetically diverse reductive dehalogenase-homologous genes in deep subseafloor sedimentary metagenomes.</title>
        <authorList>
            <person name="Kawai M."/>
            <person name="Futagami T."/>
            <person name="Toyoda A."/>
            <person name="Takaki Y."/>
            <person name="Nishi S."/>
            <person name="Hori S."/>
            <person name="Arai W."/>
            <person name="Tsubouchi T."/>
            <person name="Morono Y."/>
            <person name="Uchiyama I."/>
            <person name="Ito T."/>
            <person name="Fujiyama A."/>
            <person name="Inagaki F."/>
            <person name="Takami H."/>
        </authorList>
    </citation>
    <scope>NUCLEOTIDE SEQUENCE</scope>
    <source>
        <strain evidence="11">Expedition CK06-06</strain>
    </source>
</reference>
<evidence type="ECO:0000256" key="10">
    <source>
        <dbReference type="ARBA" id="ARBA00047836"/>
    </source>
</evidence>
<dbReference type="InterPro" id="IPR020625">
    <property type="entry name" value="Schiff_base-form_aldolases_AS"/>
</dbReference>
<gene>
    <name evidence="11" type="ORF">S01H1_12075</name>
</gene>
<dbReference type="InterPro" id="IPR005263">
    <property type="entry name" value="DapA"/>
</dbReference>
<dbReference type="GO" id="GO:0009089">
    <property type="term" value="P:lysine biosynthetic process via diaminopimelate"/>
    <property type="evidence" value="ECO:0007669"/>
    <property type="project" value="UniProtKB-UniPathway"/>
</dbReference>
<keyword evidence="7" id="KW-0457">Lysine biosynthesis</keyword>
<comment type="function">
    <text evidence="1">Catalyzes the condensation of (S)-aspartate-beta-semialdehyde [(S)-ASA] and pyruvate to 4-hydroxy-tetrahydrodipicolinate (HTPA).</text>
</comment>
<evidence type="ECO:0000256" key="2">
    <source>
        <dbReference type="ARBA" id="ARBA00005120"/>
    </source>
</evidence>
<dbReference type="CDD" id="cd00950">
    <property type="entry name" value="DHDPS"/>
    <property type="match status" value="1"/>
</dbReference>
<dbReference type="PRINTS" id="PR00146">
    <property type="entry name" value="DHPICSNTHASE"/>
</dbReference>
<dbReference type="PIRSF" id="PIRSF001365">
    <property type="entry name" value="DHDPS"/>
    <property type="match status" value="1"/>
</dbReference>
<proteinExistence type="inferred from homology"/>
<dbReference type="PANTHER" id="PTHR12128:SF66">
    <property type="entry name" value="4-HYDROXY-2-OXOGLUTARATE ALDOLASE, MITOCHONDRIAL"/>
    <property type="match status" value="1"/>
</dbReference>